<dbReference type="PANTHER" id="PTHR20854">
    <property type="entry name" value="INOSITOL MONOPHOSPHATASE"/>
    <property type="match status" value="1"/>
</dbReference>
<feature type="binding site" evidence="3">
    <location>
        <position position="70"/>
    </location>
    <ligand>
        <name>Mg(2+)</name>
        <dbReference type="ChEBI" id="CHEBI:18420"/>
        <label>1</label>
        <note>catalytic</note>
    </ligand>
</feature>
<comment type="cofactor">
    <cofactor evidence="3">
        <name>Mg(2+)</name>
        <dbReference type="ChEBI" id="CHEBI:18420"/>
    </cofactor>
</comment>
<accession>A0A1G2I5R5</accession>
<evidence type="ECO:0000256" key="3">
    <source>
        <dbReference type="PIRSR" id="PIRSR600760-2"/>
    </source>
</evidence>
<reference evidence="4 5" key="1">
    <citation type="journal article" date="2016" name="Nat. Commun.">
        <title>Thousands of microbial genomes shed light on interconnected biogeochemical processes in an aquifer system.</title>
        <authorList>
            <person name="Anantharaman K."/>
            <person name="Brown C.T."/>
            <person name="Hug L.A."/>
            <person name="Sharon I."/>
            <person name="Castelle C.J."/>
            <person name="Probst A.J."/>
            <person name="Thomas B.C."/>
            <person name="Singh A."/>
            <person name="Wilkins M.J."/>
            <person name="Karaoz U."/>
            <person name="Brodie E.L."/>
            <person name="Williams K.H."/>
            <person name="Hubbard S.S."/>
            <person name="Banfield J.F."/>
        </authorList>
    </citation>
    <scope>NUCLEOTIDE SEQUENCE [LARGE SCALE GENOMIC DNA]</scope>
</reference>
<dbReference type="AlphaFoldDB" id="A0A1G2I5R5"/>
<dbReference type="GO" id="GO:0007165">
    <property type="term" value="P:signal transduction"/>
    <property type="evidence" value="ECO:0007669"/>
    <property type="project" value="TreeGrafter"/>
</dbReference>
<dbReference type="InterPro" id="IPR020550">
    <property type="entry name" value="Inositol_monophosphatase_CS"/>
</dbReference>
<evidence type="ECO:0000256" key="2">
    <source>
        <dbReference type="ARBA" id="ARBA00022842"/>
    </source>
</evidence>
<dbReference type="GO" id="GO:0008934">
    <property type="term" value="F:inositol monophosphate 1-phosphatase activity"/>
    <property type="evidence" value="ECO:0007669"/>
    <property type="project" value="TreeGrafter"/>
</dbReference>
<dbReference type="GO" id="GO:0046872">
    <property type="term" value="F:metal ion binding"/>
    <property type="evidence" value="ECO:0007669"/>
    <property type="project" value="UniProtKB-KW"/>
</dbReference>
<protein>
    <recommendedName>
        <fullName evidence="6">Inositol monophosphatase</fullName>
    </recommendedName>
</protein>
<organism evidence="4 5">
    <name type="scientific">Candidatus Staskawiczbacteria bacterium RIFCSPHIGHO2_02_FULL_42_22</name>
    <dbReference type="NCBI Taxonomy" id="1802207"/>
    <lineage>
        <taxon>Bacteria</taxon>
        <taxon>Candidatus Staskawicziibacteriota</taxon>
    </lineage>
</organism>
<feature type="binding site" evidence="3">
    <location>
        <position position="105"/>
    </location>
    <ligand>
        <name>Mg(2+)</name>
        <dbReference type="ChEBI" id="CHEBI:18420"/>
        <label>1</label>
        <note>catalytic</note>
    </ligand>
</feature>
<dbReference type="PRINTS" id="PR00377">
    <property type="entry name" value="IMPHPHTASES"/>
</dbReference>
<evidence type="ECO:0008006" key="6">
    <source>
        <dbReference type="Google" id="ProtNLM"/>
    </source>
</evidence>
<dbReference type="Proteomes" id="UP000178820">
    <property type="component" value="Unassembled WGS sequence"/>
</dbReference>
<dbReference type="Gene3D" id="3.30.540.10">
    <property type="entry name" value="Fructose-1,6-Bisphosphatase, subunit A, domain 1"/>
    <property type="match status" value="1"/>
</dbReference>
<feature type="binding site" evidence="3">
    <location>
        <position position="104"/>
    </location>
    <ligand>
        <name>Mg(2+)</name>
        <dbReference type="ChEBI" id="CHEBI:18420"/>
        <label>1</label>
        <note>catalytic</note>
    </ligand>
</feature>
<comment type="caution">
    <text evidence="4">The sequence shown here is derived from an EMBL/GenBank/DDBJ whole genome shotgun (WGS) entry which is preliminary data.</text>
</comment>
<name>A0A1G2I5R5_9BACT</name>
<dbReference type="Gene3D" id="3.40.190.80">
    <property type="match status" value="1"/>
</dbReference>
<dbReference type="STRING" id="1802207.A3D44_03000"/>
<dbReference type="EMBL" id="MHOT01000001">
    <property type="protein sequence ID" value="OGZ69841.1"/>
    <property type="molecule type" value="Genomic_DNA"/>
</dbReference>
<dbReference type="PANTHER" id="PTHR20854:SF4">
    <property type="entry name" value="INOSITOL-1-MONOPHOSPHATASE-RELATED"/>
    <property type="match status" value="1"/>
</dbReference>
<keyword evidence="2 3" id="KW-0460">Magnesium</keyword>
<dbReference type="PROSITE" id="PS00630">
    <property type="entry name" value="IMP_2"/>
    <property type="match status" value="1"/>
</dbReference>
<evidence type="ECO:0000256" key="1">
    <source>
        <dbReference type="ARBA" id="ARBA00022723"/>
    </source>
</evidence>
<dbReference type="SUPFAM" id="SSF56655">
    <property type="entry name" value="Carbohydrate phosphatase"/>
    <property type="match status" value="1"/>
</dbReference>
<gene>
    <name evidence="4" type="ORF">A3D44_03000</name>
</gene>
<keyword evidence="1 3" id="KW-0479">Metal-binding</keyword>
<proteinExistence type="predicted"/>
<evidence type="ECO:0000313" key="5">
    <source>
        <dbReference type="Proteomes" id="UP000178820"/>
    </source>
</evidence>
<dbReference type="Pfam" id="PF00459">
    <property type="entry name" value="Inositol_P"/>
    <property type="match status" value="1"/>
</dbReference>
<feature type="binding site" evidence="3">
    <location>
        <position position="102"/>
    </location>
    <ligand>
        <name>Mg(2+)</name>
        <dbReference type="ChEBI" id="CHEBI:18420"/>
        <label>1</label>
        <note>catalytic</note>
    </ligand>
</feature>
<sequence>MNSFCDNVQLAWQVVHATAQAVLSIKRPSQGTEKDEVNVGHHAIVIEGDTFSQTLGLQILAHAGGKFLTEEKQDKGVVAESRLITQEGFASVMEEELVWIFDPLDGSSFKNRQLPEWSVSLGVVSMGNHIGGAIFTPEIFGGFGVLGERTKGVMIYEQGNFRSASNMLSQQRKKSVVFMGLDTYFVSGFSHFVREMAVAIQTTSSTSCALGLAYLVAGKIDALVQPVQAPWDWAAGYPLVEEVGGKFQFFHYRDGSITALARPDVKSYDPVWRNTAFIAGEPDIVDWLFDLLQQNWRRPQ</sequence>
<feature type="binding site" evidence="3">
    <location>
        <position position="232"/>
    </location>
    <ligand>
        <name>Mg(2+)</name>
        <dbReference type="ChEBI" id="CHEBI:18420"/>
        <label>1</label>
        <note>catalytic</note>
    </ligand>
</feature>
<dbReference type="InterPro" id="IPR000760">
    <property type="entry name" value="Inositol_monophosphatase-like"/>
</dbReference>
<dbReference type="GO" id="GO:0006020">
    <property type="term" value="P:inositol metabolic process"/>
    <property type="evidence" value="ECO:0007669"/>
    <property type="project" value="TreeGrafter"/>
</dbReference>
<evidence type="ECO:0000313" key="4">
    <source>
        <dbReference type="EMBL" id="OGZ69841.1"/>
    </source>
</evidence>
<dbReference type="GO" id="GO:0046854">
    <property type="term" value="P:phosphatidylinositol phosphate biosynthetic process"/>
    <property type="evidence" value="ECO:0007669"/>
    <property type="project" value="InterPro"/>
</dbReference>